<evidence type="ECO:0000313" key="8">
    <source>
        <dbReference type="Proteomes" id="UP000004416"/>
    </source>
</evidence>
<comment type="caution">
    <text evidence="7">The sequence shown here is derived from an EMBL/GenBank/DDBJ whole genome shotgun (WGS) entry which is preliminary data.</text>
</comment>
<proteinExistence type="inferred from homology"/>
<accession>G9XJV5</accession>
<dbReference type="InterPro" id="IPR004561">
    <property type="entry name" value="IsoChor_synthase"/>
</dbReference>
<dbReference type="NCBIfam" id="TIGR00543">
    <property type="entry name" value="isochor_syn"/>
    <property type="match status" value="1"/>
</dbReference>
<dbReference type="InterPro" id="IPR005801">
    <property type="entry name" value="ADC_synthase"/>
</dbReference>
<evidence type="ECO:0000256" key="5">
    <source>
        <dbReference type="ARBA" id="ARBA00041564"/>
    </source>
</evidence>
<dbReference type="AlphaFoldDB" id="G9XJV5"/>
<dbReference type="GO" id="GO:0008909">
    <property type="term" value="F:isochorismate synthase activity"/>
    <property type="evidence" value="ECO:0007669"/>
    <property type="project" value="UniProtKB-EC"/>
</dbReference>
<dbReference type="EC" id="5.4.4.2" evidence="3"/>
<dbReference type="Proteomes" id="UP000004416">
    <property type="component" value="Unassembled WGS sequence"/>
</dbReference>
<dbReference type="SUPFAM" id="SSF56322">
    <property type="entry name" value="ADC synthase"/>
    <property type="match status" value="1"/>
</dbReference>
<sequence>MNGEISLNYQVKEVALKDSFAFWQSFEDEERVLFYHPFQQQLIMGARRLKTFGPGESYRGYPFVFSTRTFFPTLKDPKWSGLGNETIAFQYYLVEEKAGQKLYYAHETADISAVPPKEFASHRHDYEILADDYQEWQELFQCAKQKVLAGKVQKVVISREIKIQCNTMVSVESVLKNLMEKNPHSFVFAYCKEGKTFLGATPEIVARKEKGQIMSYALAGTRARTADEEDEQGKTALLNDPKNRHEHQIVLDYIAKVMNTYSDEVLIGETTTLQLRNLYHLKTPLAAKAKENSSLTAWVARLHPTPALGGYPVAEALAIIARWEKHERGLYAAPLGIMNEEGDGIFVAGIRSALIEGRTVYAYTGCGIVASSECAEEYAETAHKAKTILESL</sequence>
<feature type="domain" description="Chorismate-utilising enzyme C-terminal" evidence="6">
    <location>
        <begin position="133"/>
        <end position="384"/>
    </location>
</feature>
<name>G9XJV5_DESHA</name>
<protein>
    <recommendedName>
        <fullName evidence="3">isochorismate synthase</fullName>
        <ecNumber evidence="3">5.4.4.2</ecNumber>
    </recommendedName>
    <alternativeName>
        <fullName evidence="5">Isochorismate mutase</fullName>
    </alternativeName>
</protein>
<comment type="catalytic activity">
    <reaction evidence="1">
        <text>chorismate = isochorismate</text>
        <dbReference type="Rhea" id="RHEA:18985"/>
        <dbReference type="ChEBI" id="CHEBI:29748"/>
        <dbReference type="ChEBI" id="CHEBI:29780"/>
        <dbReference type="EC" id="5.4.4.2"/>
    </reaction>
</comment>
<evidence type="ECO:0000313" key="7">
    <source>
        <dbReference type="EMBL" id="EHL07841.1"/>
    </source>
</evidence>
<evidence type="ECO:0000256" key="4">
    <source>
        <dbReference type="ARBA" id="ARBA00023235"/>
    </source>
</evidence>
<dbReference type="PANTHER" id="PTHR42839:SF1">
    <property type="entry name" value="ISOCHORISMATE SYNTHASE MENF"/>
    <property type="match status" value="1"/>
</dbReference>
<evidence type="ECO:0000256" key="2">
    <source>
        <dbReference type="ARBA" id="ARBA00005297"/>
    </source>
</evidence>
<evidence type="ECO:0000259" key="6">
    <source>
        <dbReference type="Pfam" id="PF00425"/>
    </source>
</evidence>
<dbReference type="HOGENOM" id="CLU_006493_8_4_9"/>
<dbReference type="Gene3D" id="3.60.120.10">
    <property type="entry name" value="Anthranilate synthase"/>
    <property type="match status" value="1"/>
</dbReference>
<dbReference type="EMBL" id="AFZX01000032">
    <property type="protein sequence ID" value="EHL07841.1"/>
    <property type="molecule type" value="Genomic_DNA"/>
</dbReference>
<dbReference type="RefSeq" id="WP_005810068.1">
    <property type="nucleotide sequence ID" value="NZ_JH414456.1"/>
</dbReference>
<dbReference type="PANTHER" id="PTHR42839">
    <property type="entry name" value="ISOCHORISMATE SYNTHASE ENTC"/>
    <property type="match status" value="1"/>
</dbReference>
<evidence type="ECO:0000256" key="1">
    <source>
        <dbReference type="ARBA" id="ARBA00000799"/>
    </source>
</evidence>
<evidence type="ECO:0000256" key="3">
    <source>
        <dbReference type="ARBA" id="ARBA00012824"/>
    </source>
</evidence>
<dbReference type="PATRIC" id="fig|537010.4.peg.1141"/>
<reference evidence="7 8" key="1">
    <citation type="submission" date="2011-08" db="EMBL/GenBank/DDBJ databases">
        <authorList>
            <person name="Weinstock G."/>
            <person name="Sodergren E."/>
            <person name="Clifton S."/>
            <person name="Fulton L."/>
            <person name="Fulton B."/>
            <person name="Courtney L."/>
            <person name="Fronick C."/>
            <person name="Harrison M."/>
            <person name="Strong C."/>
            <person name="Farmer C."/>
            <person name="Delahaunty K."/>
            <person name="Markovic C."/>
            <person name="Hall O."/>
            <person name="Minx P."/>
            <person name="Tomlinson C."/>
            <person name="Mitreva M."/>
            <person name="Hou S."/>
            <person name="Chen J."/>
            <person name="Wollam A."/>
            <person name="Pepin K.H."/>
            <person name="Johnson M."/>
            <person name="Bhonagiri V."/>
            <person name="Zhang X."/>
            <person name="Suruliraj S."/>
            <person name="Warren W."/>
            <person name="Chinwalla A."/>
            <person name="Mardis E.R."/>
            <person name="Wilson R.K."/>
        </authorList>
    </citation>
    <scope>NUCLEOTIDE SEQUENCE [LARGE SCALE GENOMIC DNA]</scope>
    <source>
        <strain evidence="7 8">DP7</strain>
    </source>
</reference>
<dbReference type="GO" id="GO:0009697">
    <property type="term" value="P:salicylic acid biosynthetic process"/>
    <property type="evidence" value="ECO:0007669"/>
    <property type="project" value="TreeGrafter"/>
</dbReference>
<dbReference type="Pfam" id="PF00425">
    <property type="entry name" value="Chorismate_bind"/>
    <property type="match status" value="1"/>
</dbReference>
<keyword evidence="4" id="KW-0413">Isomerase</keyword>
<dbReference type="InterPro" id="IPR015890">
    <property type="entry name" value="Chorismate_C"/>
</dbReference>
<comment type="similarity">
    <text evidence="2">Belongs to the isochorismate synthase family.</text>
</comment>
<organism evidence="7 8">
    <name type="scientific">Desulfitobacterium hafniense DP7</name>
    <dbReference type="NCBI Taxonomy" id="537010"/>
    <lineage>
        <taxon>Bacteria</taxon>
        <taxon>Bacillati</taxon>
        <taxon>Bacillota</taxon>
        <taxon>Clostridia</taxon>
        <taxon>Eubacteriales</taxon>
        <taxon>Desulfitobacteriaceae</taxon>
        <taxon>Desulfitobacterium</taxon>
    </lineage>
</organism>
<gene>
    <name evidence="7" type="ORF">HMPREF0322_01236</name>
</gene>